<reference evidence="12" key="1">
    <citation type="submission" date="2022-06" db="EMBL/GenBank/DDBJ databases">
        <authorList>
            <person name="Berger JAMES D."/>
            <person name="Berger JAMES D."/>
        </authorList>
    </citation>
    <scope>NUCLEOTIDE SEQUENCE [LARGE SCALE GENOMIC DNA]</scope>
</reference>
<dbReference type="Gene3D" id="3.30.40.10">
    <property type="entry name" value="Zinc/RING finger domain, C3HC4 (zinc finger)"/>
    <property type="match status" value="1"/>
</dbReference>
<evidence type="ECO:0000313" key="14">
    <source>
        <dbReference type="WBParaSite" id="SRDH1_70620.2"/>
    </source>
</evidence>
<evidence type="ECO:0000256" key="6">
    <source>
        <dbReference type="ARBA" id="ARBA00022737"/>
    </source>
</evidence>
<evidence type="ECO:0000256" key="3">
    <source>
        <dbReference type="ARBA" id="ARBA00012251"/>
    </source>
</evidence>
<dbReference type="CDD" id="cd20341">
    <property type="entry name" value="BRcat_RBR_RNF14"/>
    <property type="match status" value="1"/>
</dbReference>
<keyword evidence="7" id="KW-0863">Zinc-finger</keyword>
<reference evidence="13 14" key="2">
    <citation type="submission" date="2023-11" db="UniProtKB">
        <authorList>
            <consortium name="WormBaseParasite"/>
        </authorList>
    </citation>
    <scope>IDENTIFICATION</scope>
</reference>
<dbReference type="InterPro" id="IPR013083">
    <property type="entry name" value="Znf_RING/FYVE/PHD"/>
</dbReference>
<dbReference type="WBParaSite" id="SRDH1_70620.1">
    <property type="protein sequence ID" value="SRDH1_70620.1"/>
    <property type="gene ID" value="SRDH1_70620"/>
</dbReference>
<evidence type="ECO:0000256" key="1">
    <source>
        <dbReference type="ARBA" id="ARBA00001798"/>
    </source>
</evidence>
<keyword evidence="5" id="KW-0479">Metal-binding</keyword>
<accession>A0A183QP87</accession>
<dbReference type="EC" id="2.3.2.31" evidence="3"/>
<dbReference type="WBParaSite" id="SRDH1_70620.2">
    <property type="protein sequence ID" value="SRDH1_70620.2"/>
    <property type="gene ID" value="SRDH1_70620"/>
</dbReference>
<dbReference type="InterPro" id="IPR031127">
    <property type="entry name" value="E3_UB_ligase_RBR"/>
</dbReference>
<dbReference type="Proteomes" id="UP000050792">
    <property type="component" value="Unassembled WGS sequence"/>
</dbReference>
<comment type="pathway">
    <text evidence="2">Protein modification; protein ubiquitination.</text>
</comment>
<feature type="domain" description="RWD" evidence="10">
    <location>
        <begin position="15"/>
        <end position="159"/>
    </location>
</feature>
<dbReference type="PANTHER" id="PTHR11685">
    <property type="entry name" value="RBR FAMILY RING FINGER AND IBR DOMAIN-CONTAINING"/>
    <property type="match status" value="1"/>
</dbReference>
<keyword evidence="4" id="KW-0808">Transferase</keyword>
<dbReference type="Pfam" id="PF01485">
    <property type="entry name" value="IBR"/>
    <property type="match status" value="2"/>
</dbReference>
<organism evidence="12 14">
    <name type="scientific">Schistosoma rodhaini</name>
    <dbReference type="NCBI Taxonomy" id="6188"/>
    <lineage>
        <taxon>Eukaryota</taxon>
        <taxon>Metazoa</taxon>
        <taxon>Spiralia</taxon>
        <taxon>Lophotrochozoa</taxon>
        <taxon>Platyhelminthes</taxon>
        <taxon>Trematoda</taxon>
        <taxon>Digenea</taxon>
        <taxon>Strigeidida</taxon>
        <taxon>Schistosomatoidea</taxon>
        <taxon>Schistosomatidae</taxon>
        <taxon>Schistosoma</taxon>
    </lineage>
</organism>
<dbReference type="InterPro" id="IPR047548">
    <property type="entry name" value="Rcat_RBR_RNF14"/>
</dbReference>
<keyword evidence="8" id="KW-0833">Ubl conjugation pathway</keyword>
<dbReference type="PROSITE" id="PS51873">
    <property type="entry name" value="TRIAD"/>
    <property type="match status" value="1"/>
</dbReference>
<dbReference type="InterPro" id="IPR002867">
    <property type="entry name" value="IBR_dom"/>
</dbReference>
<dbReference type="AlphaFoldDB" id="A0A183QP87"/>
<dbReference type="GO" id="GO:0061630">
    <property type="term" value="F:ubiquitin protein ligase activity"/>
    <property type="evidence" value="ECO:0007669"/>
    <property type="project" value="UniProtKB-EC"/>
</dbReference>
<keyword evidence="12" id="KW-1185">Reference proteome</keyword>
<evidence type="ECO:0000256" key="7">
    <source>
        <dbReference type="ARBA" id="ARBA00022771"/>
    </source>
</evidence>
<dbReference type="CDD" id="cd20354">
    <property type="entry name" value="Rcat_RBR_RNF14"/>
    <property type="match status" value="1"/>
</dbReference>
<evidence type="ECO:0000313" key="12">
    <source>
        <dbReference type="Proteomes" id="UP000050792"/>
    </source>
</evidence>
<dbReference type="PROSITE" id="PS50908">
    <property type="entry name" value="RWD"/>
    <property type="match status" value="1"/>
</dbReference>
<dbReference type="Pfam" id="PF05773">
    <property type="entry name" value="RWD"/>
    <property type="match status" value="1"/>
</dbReference>
<evidence type="ECO:0000256" key="2">
    <source>
        <dbReference type="ARBA" id="ARBA00004906"/>
    </source>
</evidence>
<protein>
    <recommendedName>
        <fullName evidence="3">RBR-type E3 ubiquitin transferase</fullName>
        <ecNumber evidence="3">2.3.2.31</ecNumber>
    </recommendedName>
</protein>
<sequence length="446" mass="52171">MSNSDYSDPDDIQKLEIEFLLSIFENNQNHCLLEYDKLSRRGSFTFHPQFYKPIELYGPSINIKLRNSISVEPLPNTIDKYCYLLQYLPVFIMTFILPSEYPGHIPNVSIPKFSLSSIWMPLSLLTELEIKLAEIANNNLGEMTLLSCIEYLQNEYFYYMIEKFHGSNLPSVSFDLFKFYEYYKLELTLSIQDICHLFLSNNDDRFDVEFDESLMECAVCFETKKGKLFIRFAKCKCFICRDCTIESFKLSVNESLFNGPLTCLQCGEEVNYTEIRYILPEDIFNKYESLVLKRGLDIMPDIVYCPRPQCEFPVILDSENLGRCPKCELSFCPMCLKTYHGVNPCKIKLQTFGTISQEDNELILQRLKEEEESEKLISEKYKLCPGCWTPCEKITGCNKMTCSYCHLFFCWLCLNAIHDRHNPYSHFSNGTCQGQLWTDNTIEFRE</sequence>
<dbReference type="CDD" id="cd23820">
    <property type="entry name" value="RWD_RNF14"/>
    <property type="match status" value="1"/>
</dbReference>
<dbReference type="SMART" id="SM00647">
    <property type="entry name" value="IBR"/>
    <property type="match status" value="2"/>
</dbReference>
<evidence type="ECO:0000259" key="10">
    <source>
        <dbReference type="PROSITE" id="PS50908"/>
    </source>
</evidence>
<evidence type="ECO:0000256" key="9">
    <source>
        <dbReference type="ARBA" id="ARBA00022833"/>
    </source>
</evidence>
<dbReference type="Gene3D" id="1.20.120.1750">
    <property type="match status" value="1"/>
</dbReference>
<dbReference type="InterPro" id="IPR044066">
    <property type="entry name" value="TRIAD_supradom"/>
</dbReference>
<evidence type="ECO:0000313" key="13">
    <source>
        <dbReference type="WBParaSite" id="SRDH1_70620.1"/>
    </source>
</evidence>
<evidence type="ECO:0000256" key="8">
    <source>
        <dbReference type="ARBA" id="ARBA00022786"/>
    </source>
</evidence>
<keyword evidence="6" id="KW-0677">Repeat</keyword>
<name>A0A183QP87_9TREM</name>
<dbReference type="GO" id="GO:0008270">
    <property type="term" value="F:zinc ion binding"/>
    <property type="evidence" value="ECO:0007669"/>
    <property type="project" value="UniProtKB-KW"/>
</dbReference>
<dbReference type="SUPFAM" id="SSF57850">
    <property type="entry name" value="RING/U-box"/>
    <property type="match status" value="3"/>
</dbReference>
<evidence type="ECO:0000256" key="4">
    <source>
        <dbReference type="ARBA" id="ARBA00022679"/>
    </source>
</evidence>
<evidence type="ECO:0000259" key="11">
    <source>
        <dbReference type="PROSITE" id="PS51873"/>
    </source>
</evidence>
<feature type="domain" description="RING-type" evidence="11">
    <location>
        <begin position="213"/>
        <end position="436"/>
    </location>
</feature>
<evidence type="ECO:0000256" key="5">
    <source>
        <dbReference type="ARBA" id="ARBA00022723"/>
    </source>
</evidence>
<dbReference type="GO" id="GO:0016567">
    <property type="term" value="P:protein ubiquitination"/>
    <property type="evidence" value="ECO:0007669"/>
    <property type="project" value="InterPro"/>
</dbReference>
<dbReference type="Gene3D" id="2.20.25.20">
    <property type="match status" value="1"/>
</dbReference>
<dbReference type="Gene3D" id="3.10.110.10">
    <property type="entry name" value="Ubiquitin Conjugating Enzyme"/>
    <property type="match status" value="1"/>
</dbReference>
<comment type="catalytic activity">
    <reaction evidence="1">
        <text>[E2 ubiquitin-conjugating enzyme]-S-ubiquitinyl-L-cysteine + [acceptor protein]-L-lysine = [E2 ubiquitin-conjugating enzyme]-L-cysteine + [acceptor protein]-N(6)-ubiquitinyl-L-lysine.</text>
        <dbReference type="EC" id="2.3.2.31"/>
    </reaction>
</comment>
<dbReference type="InterPro" id="IPR016135">
    <property type="entry name" value="UBQ-conjugating_enzyme/RWD"/>
</dbReference>
<dbReference type="SUPFAM" id="SSF54495">
    <property type="entry name" value="UBC-like"/>
    <property type="match status" value="1"/>
</dbReference>
<proteinExistence type="predicted"/>
<dbReference type="InterPro" id="IPR006575">
    <property type="entry name" value="RWD_dom"/>
</dbReference>
<keyword evidence="9" id="KW-0862">Zinc</keyword>